<keyword evidence="2" id="KW-0812">Transmembrane</keyword>
<dbReference type="InterPro" id="IPR041999">
    <property type="entry name" value="Sortase_D_1"/>
</dbReference>
<keyword evidence="4" id="KW-1185">Reference proteome</keyword>
<reference evidence="3 4" key="1">
    <citation type="submission" date="2021-02" db="EMBL/GenBank/DDBJ databases">
        <title>Bacillus sp. RD4P76, an endophyte from a halophyte.</title>
        <authorList>
            <person name="Sun J.-Q."/>
        </authorList>
    </citation>
    <scope>NUCLEOTIDE SEQUENCE [LARGE SCALE GENOMIC DNA]</scope>
    <source>
        <strain evidence="3 4">RD4P76</strain>
    </source>
</reference>
<gene>
    <name evidence="3" type="ORF">JR050_19815</name>
</gene>
<dbReference type="InterPro" id="IPR023365">
    <property type="entry name" value="Sortase_dom-sf"/>
</dbReference>
<evidence type="ECO:0000256" key="1">
    <source>
        <dbReference type="ARBA" id="ARBA00022801"/>
    </source>
</evidence>
<dbReference type="CDD" id="cd05828">
    <property type="entry name" value="Sortase_D_1"/>
    <property type="match status" value="1"/>
</dbReference>
<dbReference type="InterPro" id="IPR005754">
    <property type="entry name" value="Sortase"/>
</dbReference>
<evidence type="ECO:0000256" key="2">
    <source>
        <dbReference type="SAM" id="Phobius"/>
    </source>
</evidence>
<evidence type="ECO:0000313" key="3">
    <source>
        <dbReference type="EMBL" id="MBM6619915.1"/>
    </source>
</evidence>
<dbReference type="Proteomes" id="UP001518925">
    <property type="component" value="Unassembled WGS sequence"/>
</dbReference>
<evidence type="ECO:0000313" key="4">
    <source>
        <dbReference type="Proteomes" id="UP001518925"/>
    </source>
</evidence>
<name>A0ABS2DN37_9BACI</name>
<keyword evidence="1" id="KW-0378">Hydrolase</keyword>
<keyword evidence="2" id="KW-1133">Transmembrane helix</keyword>
<feature type="transmembrane region" description="Helical" evidence="2">
    <location>
        <begin position="7"/>
        <end position="25"/>
    </location>
</feature>
<dbReference type="InterPro" id="IPR053525">
    <property type="entry name" value="Sortase_D"/>
</dbReference>
<keyword evidence="2" id="KW-0472">Membrane</keyword>
<organism evidence="3 4">
    <name type="scientific">Bacillus suaedaesalsae</name>
    <dbReference type="NCBI Taxonomy" id="2810349"/>
    <lineage>
        <taxon>Bacteria</taxon>
        <taxon>Bacillati</taxon>
        <taxon>Bacillota</taxon>
        <taxon>Bacilli</taxon>
        <taxon>Bacillales</taxon>
        <taxon>Bacillaceae</taxon>
        <taxon>Bacillus</taxon>
    </lineage>
</organism>
<dbReference type="Pfam" id="PF04203">
    <property type="entry name" value="Sortase"/>
    <property type="match status" value="1"/>
</dbReference>
<accession>A0ABS2DN37</accession>
<dbReference type="SUPFAM" id="SSF63817">
    <property type="entry name" value="Sortase"/>
    <property type="match status" value="1"/>
</dbReference>
<dbReference type="NCBIfam" id="TIGR01076">
    <property type="entry name" value="sortase_fam"/>
    <property type="match status" value="1"/>
</dbReference>
<dbReference type="RefSeq" id="WP_204205391.1">
    <property type="nucleotide sequence ID" value="NZ_JAFELM010000045.1"/>
</dbReference>
<comment type="caution">
    <text evidence="3">The sequence shown here is derived from an EMBL/GenBank/DDBJ whole genome shotgun (WGS) entry which is preliminary data.</text>
</comment>
<protein>
    <submittedName>
        <fullName evidence="3">Class D sortase</fullName>
    </submittedName>
</protein>
<dbReference type="Gene3D" id="2.40.260.10">
    <property type="entry name" value="Sortase"/>
    <property type="match status" value="1"/>
</dbReference>
<proteinExistence type="predicted"/>
<dbReference type="EMBL" id="JAFELM010000045">
    <property type="protein sequence ID" value="MBM6619915.1"/>
    <property type="molecule type" value="Genomic_DNA"/>
</dbReference>
<dbReference type="NCBIfam" id="NF033746">
    <property type="entry name" value="class_D_sortase"/>
    <property type="match status" value="1"/>
</dbReference>
<sequence length="192" mass="21338">MKIKSSLLFIAGGLFFIIVAGYQYFDSTHKQGEALEQAKLMLSKGKGTSEEVELEEIPTLQDKDVIGILKLPTLNEILPIIKGTTEEALDKGVGHYEGTALPDGEDQIVLSGHRDTVFKRLGELEVGDELEVEMSDGTFTYVIEETFIVEADDRTVIKSTYPTELLTVTTCYPFNFVGDAPQRYIVNAKRKL</sequence>